<dbReference type="AlphaFoldDB" id="A0A438GW64"/>
<evidence type="ECO:0000313" key="1">
    <source>
        <dbReference type="EMBL" id="RVW76438.1"/>
    </source>
</evidence>
<protein>
    <submittedName>
        <fullName evidence="1">Retrovirus-related Pol polyprotein from transposon RE1</fullName>
    </submittedName>
</protein>
<gene>
    <name evidence="1" type="primary">RE1_3267</name>
    <name evidence="1" type="ORF">CK203_056869</name>
</gene>
<dbReference type="EMBL" id="QGNW01000329">
    <property type="protein sequence ID" value="RVW76438.1"/>
    <property type="molecule type" value="Genomic_DNA"/>
</dbReference>
<proteinExistence type="predicted"/>
<accession>A0A438GW64</accession>
<organism evidence="1 2">
    <name type="scientific">Vitis vinifera</name>
    <name type="common">Grape</name>
    <dbReference type="NCBI Taxonomy" id="29760"/>
    <lineage>
        <taxon>Eukaryota</taxon>
        <taxon>Viridiplantae</taxon>
        <taxon>Streptophyta</taxon>
        <taxon>Embryophyta</taxon>
        <taxon>Tracheophyta</taxon>
        <taxon>Spermatophyta</taxon>
        <taxon>Magnoliopsida</taxon>
        <taxon>eudicotyledons</taxon>
        <taxon>Gunneridae</taxon>
        <taxon>Pentapetalae</taxon>
        <taxon>rosids</taxon>
        <taxon>Vitales</taxon>
        <taxon>Vitaceae</taxon>
        <taxon>Viteae</taxon>
        <taxon>Vitis</taxon>
    </lineage>
</organism>
<comment type="caution">
    <text evidence="1">The sequence shown here is derived from an EMBL/GenBank/DDBJ whole genome shotgun (WGS) entry which is preliminary data.</text>
</comment>
<name>A0A438GW64_VITVI</name>
<evidence type="ECO:0000313" key="2">
    <source>
        <dbReference type="Proteomes" id="UP000288805"/>
    </source>
</evidence>
<reference evidence="1 2" key="1">
    <citation type="journal article" date="2018" name="PLoS Genet.">
        <title>Population sequencing reveals clonal diversity and ancestral inbreeding in the grapevine cultivar Chardonnay.</title>
        <authorList>
            <person name="Roach M.J."/>
            <person name="Johnson D.L."/>
            <person name="Bohlmann J."/>
            <person name="van Vuuren H.J."/>
            <person name="Jones S.J."/>
            <person name="Pretorius I.S."/>
            <person name="Schmidt S.A."/>
            <person name="Borneman A.R."/>
        </authorList>
    </citation>
    <scope>NUCLEOTIDE SEQUENCE [LARGE SCALE GENOMIC DNA]</scope>
    <source>
        <strain evidence="2">cv. Chardonnay</strain>
        <tissue evidence="1">Leaf</tissue>
    </source>
</reference>
<dbReference type="Proteomes" id="UP000288805">
    <property type="component" value="Unassembled WGS sequence"/>
</dbReference>
<sequence>MVPINDELFVNYVTKLATMCKVCRSQPPPRFSPQANYMARDQANDDDTWIVDSGASHHITSDLQNLSLHFDYGGNEDIMIGDGFEHEGILGARSE</sequence>